<protein>
    <recommendedName>
        <fullName evidence="1">TH1 domain-containing protein</fullName>
    </recommendedName>
</protein>
<dbReference type="GO" id="GO:0003774">
    <property type="term" value="F:cytoskeletal motor activity"/>
    <property type="evidence" value="ECO:0007669"/>
    <property type="project" value="InterPro"/>
</dbReference>
<dbReference type="InterPro" id="IPR010926">
    <property type="entry name" value="Myosin_TH1"/>
</dbReference>
<dbReference type="PROSITE" id="PS51757">
    <property type="entry name" value="TH1"/>
    <property type="match status" value="1"/>
</dbReference>
<dbReference type="AlphaFoldDB" id="A0AAE0BQE3"/>
<dbReference type="EMBL" id="LGRX02033770">
    <property type="protein sequence ID" value="KAK3239974.1"/>
    <property type="molecule type" value="Genomic_DNA"/>
</dbReference>
<dbReference type="Proteomes" id="UP001190700">
    <property type="component" value="Unassembled WGS sequence"/>
</dbReference>
<dbReference type="Pfam" id="PF06017">
    <property type="entry name" value="Myosin_TH1"/>
    <property type="match status" value="1"/>
</dbReference>
<dbReference type="PANTHER" id="PTHR34969:SF1">
    <property type="entry name" value="TH1 DOMAIN-CONTAINING PROTEIN"/>
    <property type="match status" value="1"/>
</dbReference>
<comment type="caution">
    <text evidence="2">The sequence shown here is derived from an EMBL/GenBank/DDBJ whole genome shotgun (WGS) entry which is preliminary data.</text>
</comment>
<keyword evidence="3" id="KW-1185">Reference proteome</keyword>
<dbReference type="GO" id="GO:0016459">
    <property type="term" value="C:myosin complex"/>
    <property type="evidence" value="ECO:0007669"/>
    <property type="project" value="InterPro"/>
</dbReference>
<evidence type="ECO:0000313" key="2">
    <source>
        <dbReference type="EMBL" id="KAK3239974.1"/>
    </source>
</evidence>
<evidence type="ECO:0000259" key="1">
    <source>
        <dbReference type="PROSITE" id="PS51757"/>
    </source>
</evidence>
<dbReference type="PANTHER" id="PTHR34969">
    <property type="entry name" value="OS01G0621700 PROTEIN"/>
    <property type="match status" value="1"/>
</dbReference>
<gene>
    <name evidence="2" type="ORF">CYMTET_50136</name>
</gene>
<proteinExistence type="predicted"/>
<sequence>MEGSRPFLGSKERRRSSIYKSFSGDHVGLSAESWISSTLAKQGDNTIIFTDRAFKLSRRGALEPRVLLLTDCALYMLDADSFRLRRRIPFKVVERLRMSTLPDNFFAVVVPSEHDLLLTCPHKVEAVTRMQQACERLEQKPLSVDFSTRFEYRAGADLVREVEFTQTEGGDVSTKFYVKRDG</sequence>
<reference evidence="2 3" key="1">
    <citation type="journal article" date="2015" name="Genome Biol. Evol.">
        <title>Comparative Genomics of a Bacterivorous Green Alga Reveals Evolutionary Causalities and Consequences of Phago-Mixotrophic Mode of Nutrition.</title>
        <authorList>
            <person name="Burns J.A."/>
            <person name="Paasch A."/>
            <person name="Narechania A."/>
            <person name="Kim E."/>
        </authorList>
    </citation>
    <scope>NUCLEOTIDE SEQUENCE [LARGE SCALE GENOMIC DNA]</scope>
    <source>
        <strain evidence="2 3">PLY_AMNH</strain>
    </source>
</reference>
<organism evidence="2 3">
    <name type="scientific">Cymbomonas tetramitiformis</name>
    <dbReference type="NCBI Taxonomy" id="36881"/>
    <lineage>
        <taxon>Eukaryota</taxon>
        <taxon>Viridiplantae</taxon>
        <taxon>Chlorophyta</taxon>
        <taxon>Pyramimonadophyceae</taxon>
        <taxon>Pyramimonadales</taxon>
        <taxon>Pyramimonadaceae</taxon>
        <taxon>Cymbomonas</taxon>
    </lineage>
</organism>
<evidence type="ECO:0000313" key="3">
    <source>
        <dbReference type="Proteomes" id="UP001190700"/>
    </source>
</evidence>
<name>A0AAE0BQE3_9CHLO</name>
<accession>A0AAE0BQE3</accession>
<feature type="domain" description="TH1" evidence="1">
    <location>
        <begin position="11"/>
        <end position="182"/>
    </location>
</feature>